<feature type="domain" description="N-acetyltransferase" evidence="3">
    <location>
        <begin position="170"/>
        <end position="305"/>
    </location>
</feature>
<keyword evidence="2" id="KW-0012">Acyltransferase</keyword>
<proteinExistence type="predicted"/>
<dbReference type="InterPro" id="IPR016181">
    <property type="entry name" value="Acyl_CoA_acyltransferase"/>
</dbReference>
<dbReference type="RefSeq" id="WP_084043790.1">
    <property type="nucleotide sequence ID" value="NZ_CP015405.2"/>
</dbReference>
<dbReference type="CDD" id="cd04301">
    <property type="entry name" value="NAT_SF"/>
    <property type="match status" value="2"/>
</dbReference>
<dbReference type="Proteomes" id="UP000092574">
    <property type="component" value="Chromosome"/>
</dbReference>
<evidence type="ECO:0000259" key="3">
    <source>
        <dbReference type="PROSITE" id="PS51186"/>
    </source>
</evidence>
<dbReference type="Pfam" id="PF13673">
    <property type="entry name" value="Acetyltransf_10"/>
    <property type="match status" value="2"/>
</dbReference>
<keyword evidence="5" id="KW-1185">Reference proteome</keyword>
<dbReference type="SUPFAM" id="SSF55729">
    <property type="entry name" value="Acyl-CoA N-acyltransferases (Nat)"/>
    <property type="match status" value="2"/>
</dbReference>
<dbReference type="OrthoDB" id="88131at2"/>
<sequence>MKYEIREFTSGDIEDVMEIWLEANCQAHSFIPSSYWEGNYEYVRQELPGAEILVYMTEHKTEGFIGIQDHYIAGLFVRTENQGRGIGTALLKQACSRYRDLSLRVYAKNVNAVRFYKKSGFAIQSSETDSETGEIEYIMRYTEHRKLEFEQISGQDGRRLGELSYLASSIVKEVFDPIIGAAQNDYMIQLFQTVPAIKEQLDNGYTYYIVKDASGDVGFLAFYPREGMLYLSKFYLTSSTRGRGYASLMFDFVREKALEMDVKSIFLNVNKNNLAVEIYRHMGFQLLREEKNDIGHGFYMDDHVLWYKI</sequence>
<reference evidence="4" key="1">
    <citation type="submission" date="2017-04" db="EMBL/GenBank/DDBJ databases">
        <title>Complete Genome Sequences of Twelve Strains of a Stable Defined Moderately Diverse Mouse Microbiota 2 (sDMDMm2).</title>
        <authorList>
            <person name="Uchimura Y."/>
            <person name="Wyss M."/>
            <person name="Brugiroux S."/>
            <person name="Limenitakis J.P."/>
            <person name="Stecher B."/>
            <person name="McCoy K.D."/>
            <person name="Macpherson A.J."/>
        </authorList>
    </citation>
    <scope>NUCLEOTIDE SEQUENCE</scope>
    <source>
        <strain evidence="4">YL58</strain>
    </source>
</reference>
<accession>A0A1V0QEV2</accession>
<feature type="domain" description="N-acetyltransferase" evidence="3">
    <location>
        <begin position="3"/>
        <end position="144"/>
    </location>
</feature>
<dbReference type="AlphaFoldDB" id="A0A1V0QEV2"/>
<dbReference type="Gene3D" id="3.40.630.30">
    <property type="match status" value="2"/>
</dbReference>
<dbReference type="InterPro" id="IPR000182">
    <property type="entry name" value="GNAT_dom"/>
</dbReference>
<dbReference type="PROSITE" id="PS51186">
    <property type="entry name" value="GNAT"/>
    <property type="match status" value="2"/>
</dbReference>
<evidence type="ECO:0000256" key="1">
    <source>
        <dbReference type="ARBA" id="ARBA00022679"/>
    </source>
</evidence>
<name>A0A1V0QEV2_9FIRM</name>
<evidence type="ECO:0000313" key="4">
    <source>
        <dbReference type="EMBL" id="ARE64966.1"/>
    </source>
</evidence>
<dbReference type="PANTHER" id="PTHR43800">
    <property type="entry name" value="PEPTIDYL-LYSINE N-ACETYLTRANSFERASE YJAB"/>
    <property type="match status" value="1"/>
</dbReference>
<dbReference type="PANTHER" id="PTHR43800:SF1">
    <property type="entry name" value="PEPTIDYL-LYSINE N-ACETYLTRANSFERASE YJAB"/>
    <property type="match status" value="1"/>
</dbReference>
<evidence type="ECO:0000313" key="5">
    <source>
        <dbReference type="Proteomes" id="UP000092574"/>
    </source>
</evidence>
<keyword evidence="1" id="KW-0808">Transferase</keyword>
<dbReference type="STRING" id="1796616.A4V09_24115"/>
<protein>
    <recommendedName>
        <fullName evidence="3">N-acetyltransferase domain-containing protein</fullName>
    </recommendedName>
</protein>
<evidence type="ECO:0000256" key="2">
    <source>
        <dbReference type="ARBA" id="ARBA00023315"/>
    </source>
</evidence>
<dbReference type="GO" id="GO:0016747">
    <property type="term" value="F:acyltransferase activity, transferring groups other than amino-acyl groups"/>
    <property type="evidence" value="ECO:0007669"/>
    <property type="project" value="InterPro"/>
</dbReference>
<organism evidence="4 5">
    <name type="scientific">Blautia pseudococcoides</name>
    <dbReference type="NCBI Taxonomy" id="1796616"/>
    <lineage>
        <taxon>Bacteria</taxon>
        <taxon>Bacillati</taxon>
        <taxon>Bacillota</taxon>
        <taxon>Clostridia</taxon>
        <taxon>Lachnospirales</taxon>
        <taxon>Lachnospiraceae</taxon>
        <taxon>Blautia</taxon>
    </lineage>
</organism>
<gene>
    <name evidence="4" type="ORF">A4V09_24115</name>
</gene>
<dbReference type="EMBL" id="CP015405">
    <property type="protein sequence ID" value="ARE64966.1"/>
    <property type="molecule type" value="Genomic_DNA"/>
</dbReference>
<dbReference type="KEGG" id="byl:A4V09_24115"/>